<dbReference type="Gene3D" id="3.40.50.1820">
    <property type="entry name" value="alpha/beta hydrolase"/>
    <property type="match status" value="1"/>
</dbReference>
<dbReference type="GO" id="GO:0008233">
    <property type="term" value="F:peptidase activity"/>
    <property type="evidence" value="ECO:0007669"/>
    <property type="project" value="InterPro"/>
</dbReference>
<dbReference type="EMBL" id="FOIR01000004">
    <property type="protein sequence ID" value="SEW40691.1"/>
    <property type="molecule type" value="Genomic_DNA"/>
</dbReference>
<organism evidence="4 5">
    <name type="scientific">Roseivirga pacifica</name>
    <dbReference type="NCBI Taxonomy" id="1267423"/>
    <lineage>
        <taxon>Bacteria</taxon>
        <taxon>Pseudomonadati</taxon>
        <taxon>Bacteroidota</taxon>
        <taxon>Cytophagia</taxon>
        <taxon>Cytophagales</taxon>
        <taxon>Roseivirgaceae</taxon>
        <taxon>Roseivirga</taxon>
    </lineage>
</organism>
<accession>A0A1I0RIC4</accession>
<proteinExistence type="inferred from homology"/>
<dbReference type="InterPro" id="IPR050266">
    <property type="entry name" value="AB_hydrolase_sf"/>
</dbReference>
<dbReference type="GO" id="GO:0006508">
    <property type="term" value="P:proteolysis"/>
    <property type="evidence" value="ECO:0007669"/>
    <property type="project" value="InterPro"/>
</dbReference>
<evidence type="ECO:0000256" key="2">
    <source>
        <dbReference type="ARBA" id="ARBA00022801"/>
    </source>
</evidence>
<dbReference type="SUPFAM" id="SSF53474">
    <property type="entry name" value="alpha/beta-Hydrolases"/>
    <property type="match status" value="1"/>
</dbReference>
<dbReference type="STRING" id="1267423.SAMN05216290_3622"/>
<comment type="similarity">
    <text evidence="1">Belongs to the peptidase S33 family.</text>
</comment>
<evidence type="ECO:0000259" key="3">
    <source>
        <dbReference type="Pfam" id="PF00561"/>
    </source>
</evidence>
<evidence type="ECO:0000313" key="4">
    <source>
        <dbReference type="EMBL" id="SEW40691.1"/>
    </source>
</evidence>
<protein>
    <submittedName>
        <fullName evidence="4">Proline iminopeptidase</fullName>
    </submittedName>
</protein>
<dbReference type="PROSITE" id="PS51257">
    <property type="entry name" value="PROKAR_LIPOPROTEIN"/>
    <property type="match status" value="1"/>
</dbReference>
<keyword evidence="2" id="KW-0378">Hydrolase</keyword>
<evidence type="ECO:0000313" key="5">
    <source>
        <dbReference type="Proteomes" id="UP000199437"/>
    </source>
</evidence>
<dbReference type="OrthoDB" id="9796770at2"/>
<dbReference type="InterPro" id="IPR002410">
    <property type="entry name" value="Peptidase_S33"/>
</dbReference>
<dbReference type="PANTHER" id="PTHR43798">
    <property type="entry name" value="MONOACYLGLYCEROL LIPASE"/>
    <property type="match status" value="1"/>
</dbReference>
<dbReference type="Pfam" id="PF00561">
    <property type="entry name" value="Abhydrolase_1"/>
    <property type="match status" value="1"/>
</dbReference>
<dbReference type="AlphaFoldDB" id="A0A1I0RIC4"/>
<reference evidence="5" key="1">
    <citation type="submission" date="2016-10" db="EMBL/GenBank/DDBJ databases">
        <authorList>
            <person name="Varghese N."/>
            <person name="Submissions S."/>
        </authorList>
    </citation>
    <scope>NUCLEOTIDE SEQUENCE [LARGE SCALE GENOMIC DNA]</scope>
    <source>
        <strain evidence="5">CGMCC 1.12402</strain>
    </source>
</reference>
<dbReference type="Proteomes" id="UP000199437">
    <property type="component" value="Unassembled WGS sequence"/>
</dbReference>
<dbReference type="GO" id="GO:0016020">
    <property type="term" value="C:membrane"/>
    <property type="evidence" value="ECO:0007669"/>
    <property type="project" value="TreeGrafter"/>
</dbReference>
<sequence length="316" mass="35164">MVNRLIYCLLVCLLAFSCQEKEVLFEEGWEVEVSGSAVYVKEYAIGHEGEDVSQREPIIVVHGGPVLDHTYFIPHLDDLARTYQLIFYDQRVCGRSSLAVDTTTMTLDGFADDIEVIRKQMGLGKVNLLGHSWGGLVAMKYAIKYDEQLSHLILSNSMAPSVADWQADNAAVAQMTSPKDQQRLNALVSSGLLRQENPARYIKEMMMLSFRGQMYDTANLSKLEIFIPENFMIRSQTFGLLSPDLASYNLYQALTAVKTPTLIIYGEKEPAVGGHAGRFAEAFPNATLEVISKSGHFPFIDSPETYANAVSGFIKQ</sequence>
<feature type="domain" description="AB hydrolase-1" evidence="3">
    <location>
        <begin position="57"/>
        <end position="303"/>
    </location>
</feature>
<gene>
    <name evidence="4" type="ORF">SAMN05216290_3622</name>
</gene>
<dbReference type="InterPro" id="IPR029058">
    <property type="entry name" value="AB_hydrolase_fold"/>
</dbReference>
<dbReference type="PRINTS" id="PR00793">
    <property type="entry name" value="PROAMNOPTASE"/>
</dbReference>
<keyword evidence="5" id="KW-1185">Reference proteome</keyword>
<dbReference type="InterPro" id="IPR000073">
    <property type="entry name" value="AB_hydrolase_1"/>
</dbReference>
<dbReference type="PANTHER" id="PTHR43798:SF31">
    <property type="entry name" value="AB HYDROLASE SUPERFAMILY PROTEIN YCLE"/>
    <property type="match status" value="1"/>
</dbReference>
<name>A0A1I0RIC4_9BACT</name>
<evidence type="ECO:0000256" key="1">
    <source>
        <dbReference type="ARBA" id="ARBA00010088"/>
    </source>
</evidence>